<name>A0A0P9D0S5_9BACL</name>
<comment type="caution">
    <text evidence="1">The sequence shown here is derived from an EMBL/GenBank/DDBJ whole genome shotgun (WGS) entry which is preliminary data.</text>
</comment>
<dbReference type="RefSeq" id="WP_054967498.1">
    <property type="nucleotide sequence ID" value="NZ_LJCO01000008.1"/>
</dbReference>
<dbReference type="OrthoDB" id="2624091at2"/>
<evidence type="ECO:0000313" key="2">
    <source>
        <dbReference type="Proteomes" id="UP000050482"/>
    </source>
</evidence>
<dbReference type="AlphaFoldDB" id="A0A0P9D0S5"/>
<reference evidence="1 2" key="1">
    <citation type="submission" date="2015-09" db="EMBL/GenBank/DDBJ databases">
        <title>Draft genome sequence of Alicyclobacillus ferrooxydans DSM 22381.</title>
        <authorList>
            <person name="Hemp J."/>
        </authorList>
    </citation>
    <scope>NUCLEOTIDE SEQUENCE [LARGE SCALE GENOMIC DNA]</scope>
    <source>
        <strain evidence="1 2">TC-34</strain>
    </source>
</reference>
<dbReference type="Proteomes" id="UP000050482">
    <property type="component" value="Unassembled WGS sequence"/>
</dbReference>
<sequence length="91" mass="10520">MLDPRLLNTFRGRIANPMYWRRTHRILRSYSRYDLATPDGAGAMVDHLCGALNVQITPAQRAHAANWIVSQRIDPQHPWHQMRMWGVVNGS</sequence>
<keyword evidence="2" id="KW-1185">Reference proteome</keyword>
<organism evidence="1 2">
    <name type="scientific">Alicyclobacillus ferrooxydans</name>
    <dbReference type="NCBI Taxonomy" id="471514"/>
    <lineage>
        <taxon>Bacteria</taxon>
        <taxon>Bacillati</taxon>
        <taxon>Bacillota</taxon>
        <taxon>Bacilli</taxon>
        <taxon>Bacillales</taxon>
        <taxon>Alicyclobacillaceae</taxon>
        <taxon>Alicyclobacillus</taxon>
    </lineage>
</organism>
<dbReference type="EMBL" id="LJCO01000008">
    <property type="protein sequence ID" value="KPV45702.1"/>
    <property type="molecule type" value="Genomic_DNA"/>
</dbReference>
<gene>
    <name evidence="1" type="ORF">AN477_02015</name>
</gene>
<accession>A0A0P9D0S5</accession>
<proteinExistence type="predicted"/>
<evidence type="ECO:0000313" key="1">
    <source>
        <dbReference type="EMBL" id="KPV45702.1"/>
    </source>
</evidence>
<protein>
    <submittedName>
        <fullName evidence="1">Uncharacterized protein</fullName>
    </submittedName>
</protein>